<keyword evidence="3" id="KW-0949">S-adenosyl-L-methionine</keyword>
<dbReference type="InterPro" id="IPR013785">
    <property type="entry name" value="Aldolase_TIM"/>
</dbReference>
<proteinExistence type="predicted"/>
<dbReference type="GO" id="GO:0003824">
    <property type="term" value="F:catalytic activity"/>
    <property type="evidence" value="ECO:0007669"/>
    <property type="project" value="InterPro"/>
</dbReference>
<dbReference type="PANTHER" id="PTHR30352">
    <property type="entry name" value="PYRUVATE FORMATE-LYASE-ACTIVATING ENZYME"/>
    <property type="match status" value="1"/>
</dbReference>
<feature type="domain" description="Radical SAM core" evidence="7">
    <location>
        <begin position="69"/>
        <end position="233"/>
    </location>
</feature>
<evidence type="ECO:0000256" key="4">
    <source>
        <dbReference type="ARBA" id="ARBA00022723"/>
    </source>
</evidence>
<sequence length="267" mass="29938">MPVFKTSALNHSATSPCFYFINFGAGLSAFLPGRWRCASVQIAIIQKEVFMKTENRPKVVYRFGEGVYLNITNRCPNLCAFCIKTKWHMDFHGNNLNLQGREPSASEVVAALDEELKKAPFKEVVFCGYGEPTMRLDVLLFVAQTLKGWMAQAKYPPFKIRLNTNGLGNLINHKDTVPELRRVVDVVNVSLNAENETVWRRIVRPEEGYENGYEAVRAFIRSCVAAGFDKVVASCVDQTGADPKAVQKIAEADGAQFYLRSFLDAQN</sequence>
<comment type="caution">
    <text evidence="8">The sequence shown here is derived from an EMBL/GenBank/DDBJ whole genome shotgun (WGS) entry which is preliminary data.</text>
</comment>
<dbReference type="GO" id="GO:0051539">
    <property type="term" value="F:4 iron, 4 sulfur cluster binding"/>
    <property type="evidence" value="ECO:0007669"/>
    <property type="project" value="UniProtKB-KW"/>
</dbReference>
<evidence type="ECO:0000256" key="6">
    <source>
        <dbReference type="ARBA" id="ARBA00023014"/>
    </source>
</evidence>
<dbReference type="NCBIfam" id="TIGR04038">
    <property type="entry name" value="tatD_link_rSAM"/>
    <property type="match status" value="1"/>
</dbReference>
<evidence type="ECO:0000313" key="8">
    <source>
        <dbReference type="EMBL" id="OUO57328.1"/>
    </source>
</evidence>
<evidence type="ECO:0000259" key="7">
    <source>
        <dbReference type="Pfam" id="PF04055"/>
    </source>
</evidence>
<dbReference type="AlphaFoldDB" id="A0A1Y4DK68"/>
<dbReference type="SFLD" id="SFLDS00029">
    <property type="entry name" value="Radical_SAM"/>
    <property type="match status" value="1"/>
</dbReference>
<dbReference type="Gene3D" id="3.20.20.70">
    <property type="entry name" value="Aldolase class I"/>
    <property type="match status" value="1"/>
</dbReference>
<dbReference type="SUPFAM" id="SSF102114">
    <property type="entry name" value="Radical SAM enzymes"/>
    <property type="match status" value="1"/>
</dbReference>
<comment type="cofactor">
    <cofactor evidence="1">
        <name>[4Fe-4S] cluster</name>
        <dbReference type="ChEBI" id="CHEBI:49883"/>
    </cofactor>
</comment>
<protein>
    <recommendedName>
        <fullName evidence="7">Radical SAM core domain-containing protein</fullName>
    </recommendedName>
</protein>
<dbReference type="EMBL" id="NFJD01000001">
    <property type="protein sequence ID" value="OUO57328.1"/>
    <property type="molecule type" value="Genomic_DNA"/>
</dbReference>
<dbReference type="Pfam" id="PF04055">
    <property type="entry name" value="Radical_SAM"/>
    <property type="match status" value="1"/>
</dbReference>
<dbReference type="CDD" id="cd01335">
    <property type="entry name" value="Radical_SAM"/>
    <property type="match status" value="1"/>
</dbReference>
<evidence type="ECO:0000256" key="3">
    <source>
        <dbReference type="ARBA" id="ARBA00022691"/>
    </source>
</evidence>
<dbReference type="InterPro" id="IPR023821">
    <property type="entry name" value="rSAM_TatD-assoc"/>
</dbReference>
<keyword evidence="9" id="KW-1185">Reference proteome</keyword>
<keyword evidence="2" id="KW-0004">4Fe-4S</keyword>
<evidence type="ECO:0000313" key="9">
    <source>
        <dbReference type="Proteomes" id="UP000196368"/>
    </source>
</evidence>
<name>A0A1Y4DK68_9BACT</name>
<dbReference type="GO" id="GO:0046872">
    <property type="term" value="F:metal ion binding"/>
    <property type="evidence" value="ECO:0007669"/>
    <property type="project" value="UniProtKB-KW"/>
</dbReference>
<accession>A0A1Y4DK68</accession>
<keyword evidence="4" id="KW-0479">Metal-binding</keyword>
<evidence type="ECO:0000256" key="1">
    <source>
        <dbReference type="ARBA" id="ARBA00001966"/>
    </source>
</evidence>
<evidence type="ECO:0000256" key="2">
    <source>
        <dbReference type="ARBA" id="ARBA00022485"/>
    </source>
</evidence>
<evidence type="ECO:0000256" key="5">
    <source>
        <dbReference type="ARBA" id="ARBA00023004"/>
    </source>
</evidence>
<dbReference type="InterPro" id="IPR058240">
    <property type="entry name" value="rSAM_sf"/>
</dbReference>
<keyword evidence="5" id="KW-0408">Iron</keyword>
<dbReference type="PANTHER" id="PTHR30352:SF5">
    <property type="entry name" value="PYRUVATE FORMATE-LYASE 1-ACTIVATING ENZYME"/>
    <property type="match status" value="1"/>
</dbReference>
<dbReference type="InterPro" id="IPR007197">
    <property type="entry name" value="rSAM"/>
</dbReference>
<organism evidence="8 9">
    <name type="scientific">Candidatus Avelusimicrobium gallicola</name>
    <dbReference type="NCBI Taxonomy" id="2562704"/>
    <lineage>
        <taxon>Bacteria</taxon>
        <taxon>Pseudomonadati</taxon>
        <taxon>Elusimicrobiota</taxon>
        <taxon>Elusimicrobia</taxon>
        <taxon>Elusimicrobiales</taxon>
        <taxon>Elusimicrobiaceae</taxon>
        <taxon>Candidatus Avelusimicrobium</taxon>
    </lineage>
</organism>
<reference evidence="9" key="1">
    <citation type="submission" date="2017-04" db="EMBL/GenBank/DDBJ databases">
        <title>Function of individual gut microbiota members based on whole genome sequencing of pure cultures obtained from chicken caecum.</title>
        <authorList>
            <person name="Medvecky M."/>
            <person name="Cejkova D."/>
            <person name="Polansky O."/>
            <person name="Karasova D."/>
            <person name="Kubasova T."/>
            <person name="Cizek A."/>
            <person name="Rychlik I."/>
        </authorList>
    </citation>
    <scope>NUCLEOTIDE SEQUENCE [LARGE SCALE GENOMIC DNA]</scope>
    <source>
        <strain evidence="9">An273</strain>
    </source>
</reference>
<dbReference type="Proteomes" id="UP000196368">
    <property type="component" value="Unassembled WGS sequence"/>
</dbReference>
<keyword evidence="6" id="KW-0411">Iron-sulfur</keyword>
<gene>
    <name evidence="8" type="ORF">B5F75_00695</name>
</gene>
<dbReference type="InterPro" id="IPR034457">
    <property type="entry name" value="Organic_radical-activating"/>
</dbReference>